<gene>
    <name evidence="4" type="ORF">VT50_0209220</name>
</gene>
<reference evidence="4" key="1">
    <citation type="submission" date="2016-12" db="EMBL/GenBank/DDBJ databases">
        <title>Genome sequence of Streptomyces antioxidans MUSC 164.</title>
        <authorList>
            <person name="Lee L.-H."/>
            <person name="Ser H.-L."/>
        </authorList>
    </citation>
    <scope>NUCLEOTIDE SEQUENCE [LARGE SCALE GENOMIC DNA]</scope>
    <source>
        <strain evidence="4">MUSC 164</strain>
    </source>
</reference>
<dbReference type="SUPFAM" id="SSF53850">
    <property type="entry name" value="Periplasmic binding protein-like II"/>
    <property type="match status" value="1"/>
</dbReference>
<dbReference type="AlphaFoldDB" id="A0A1V4D8Z4"/>
<evidence type="ECO:0000256" key="3">
    <source>
        <dbReference type="ARBA" id="ARBA00022729"/>
    </source>
</evidence>
<keyword evidence="2" id="KW-0813">Transport</keyword>
<evidence type="ECO:0000313" key="4">
    <source>
        <dbReference type="EMBL" id="OPF81824.1"/>
    </source>
</evidence>
<dbReference type="Gene3D" id="3.40.190.10">
    <property type="entry name" value="Periplasmic binding protein-like II"/>
    <property type="match status" value="1"/>
</dbReference>
<evidence type="ECO:0000313" key="5">
    <source>
        <dbReference type="Proteomes" id="UP000033615"/>
    </source>
</evidence>
<dbReference type="PANTHER" id="PTHR30061">
    <property type="entry name" value="MALTOSE-BINDING PERIPLASMIC PROTEIN"/>
    <property type="match status" value="1"/>
</dbReference>
<keyword evidence="5" id="KW-1185">Reference proteome</keyword>
<dbReference type="InterPro" id="IPR006059">
    <property type="entry name" value="SBP"/>
</dbReference>
<dbReference type="EMBL" id="LAKD02000018">
    <property type="protein sequence ID" value="OPF81824.1"/>
    <property type="molecule type" value="Genomic_DNA"/>
</dbReference>
<dbReference type="GO" id="GO:0015768">
    <property type="term" value="P:maltose transport"/>
    <property type="evidence" value="ECO:0007669"/>
    <property type="project" value="TreeGrafter"/>
</dbReference>
<dbReference type="CDD" id="cd13585">
    <property type="entry name" value="PBP2_TMBP_like"/>
    <property type="match status" value="1"/>
</dbReference>
<keyword evidence="3" id="KW-0732">Signal</keyword>
<comment type="similarity">
    <text evidence="1">Belongs to the bacterial solute-binding protein 1 family.</text>
</comment>
<sequence length="431" mass="45888">MPAFRAARVRPSEHAHEVDSAMKRRLLVGVTAAAAAWGLLVGCSSSSSTSNQSKDKLVWSMWIAGSSDKAAWQQVAKSVSAQGGPKVTIQGAPFNDYFTKLRTQLSTGSAPCIVSIQSIRAANYADVLRPIDSYAKKGGLDLSEFDTTALNGMKVDGKLYALPYDTGPMLLFYNKDLFRQVGAEEPKPGWTLADFTAAAAKFKAAGKKMFASTVTDMNLESMILGYNGGRVIKADGTLDPSNPTFAKGLDWLSSLVKNGTATEASADSDAPSNSFVSKKVGMYLDGPWSLLDQRDKVKFPIGVTTIPTGHTSGPATFSAGSGFGVSRQCAYPDQAFKAIKTMTSQKVLTTLARQGRAFPGRTAAQQTWYENADIDGVESVLKTAQKASTPLPGNKQSDQLQQLFSQYGIQAVNGQQSGAETMKSIAGQLGQ</sequence>
<comment type="caution">
    <text evidence="4">The sequence shown here is derived from an EMBL/GenBank/DDBJ whole genome shotgun (WGS) entry which is preliminary data.</text>
</comment>
<proteinExistence type="inferred from homology"/>
<dbReference type="GO" id="GO:1901982">
    <property type="term" value="F:maltose binding"/>
    <property type="evidence" value="ECO:0007669"/>
    <property type="project" value="TreeGrafter"/>
</dbReference>
<evidence type="ECO:0000256" key="2">
    <source>
        <dbReference type="ARBA" id="ARBA00022448"/>
    </source>
</evidence>
<evidence type="ECO:0000256" key="1">
    <source>
        <dbReference type="ARBA" id="ARBA00008520"/>
    </source>
</evidence>
<dbReference type="PANTHER" id="PTHR30061:SF50">
    <property type="entry name" value="MALTOSE_MALTODEXTRIN-BINDING PERIPLASMIC PROTEIN"/>
    <property type="match status" value="1"/>
</dbReference>
<protein>
    <submittedName>
        <fullName evidence="4">Sugar ABC transporter substrate-binding protein</fullName>
    </submittedName>
</protein>
<dbReference type="GO" id="GO:0042956">
    <property type="term" value="P:maltodextrin transmembrane transport"/>
    <property type="evidence" value="ECO:0007669"/>
    <property type="project" value="TreeGrafter"/>
</dbReference>
<dbReference type="OrthoDB" id="1650177at2"/>
<name>A0A1V4D8Z4_9ACTN</name>
<dbReference type="Proteomes" id="UP000033615">
    <property type="component" value="Unassembled WGS sequence"/>
</dbReference>
<organism evidence="4 5">
    <name type="scientific">Streptomyces antioxidans</name>
    <dbReference type="NCBI Taxonomy" id="1507734"/>
    <lineage>
        <taxon>Bacteria</taxon>
        <taxon>Bacillati</taxon>
        <taxon>Actinomycetota</taxon>
        <taxon>Actinomycetes</taxon>
        <taxon>Kitasatosporales</taxon>
        <taxon>Streptomycetaceae</taxon>
        <taxon>Streptomyces</taxon>
    </lineage>
</organism>
<dbReference type="Pfam" id="PF13416">
    <property type="entry name" value="SBP_bac_8"/>
    <property type="match status" value="1"/>
</dbReference>
<accession>A0A1V4D8Z4</accession>
<dbReference type="GO" id="GO:0055052">
    <property type="term" value="C:ATP-binding cassette (ABC) transporter complex, substrate-binding subunit-containing"/>
    <property type="evidence" value="ECO:0007669"/>
    <property type="project" value="TreeGrafter"/>
</dbReference>